<evidence type="ECO:0000313" key="15">
    <source>
        <dbReference type="Proteomes" id="UP000053766"/>
    </source>
</evidence>
<comment type="subcellular location">
    <subcellularLocation>
        <location evidence="1">Mitochondrion</location>
    </subcellularLocation>
</comment>
<dbReference type="Pfam" id="PF00108">
    <property type="entry name" value="Thiolase_N"/>
    <property type="match status" value="2"/>
</dbReference>
<dbReference type="InterPro" id="IPR016039">
    <property type="entry name" value="Thiolase-like"/>
</dbReference>
<evidence type="ECO:0000256" key="7">
    <source>
        <dbReference type="ARBA" id="ARBA00022723"/>
    </source>
</evidence>
<dbReference type="GO" id="GO:0006635">
    <property type="term" value="P:fatty acid beta-oxidation"/>
    <property type="evidence" value="ECO:0007669"/>
    <property type="project" value="TreeGrafter"/>
</dbReference>
<dbReference type="STRING" id="29172.A0A0D8Y2Z2"/>
<dbReference type="PROSITE" id="PS00099">
    <property type="entry name" value="THIOLASE_3"/>
    <property type="match status" value="1"/>
</dbReference>
<organism evidence="14 15">
    <name type="scientific">Dictyocaulus viviparus</name>
    <name type="common">Bovine lungworm</name>
    <dbReference type="NCBI Taxonomy" id="29172"/>
    <lineage>
        <taxon>Eukaryota</taxon>
        <taxon>Metazoa</taxon>
        <taxon>Ecdysozoa</taxon>
        <taxon>Nematoda</taxon>
        <taxon>Chromadorea</taxon>
        <taxon>Rhabditida</taxon>
        <taxon>Rhabditina</taxon>
        <taxon>Rhabditomorpha</taxon>
        <taxon>Strongyloidea</taxon>
        <taxon>Metastrongylidae</taxon>
        <taxon>Dictyocaulus</taxon>
    </lineage>
</organism>
<dbReference type="EMBL" id="KN716188">
    <property type="protein sequence ID" value="KJH51213.1"/>
    <property type="molecule type" value="Genomic_DNA"/>
</dbReference>
<keyword evidence="8" id="KW-0809">Transit peptide</keyword>
<feature type="domain" description="Thiolase N-terminal" evidence="12">
    <location>
        <begin position="24"/>
        <end position="283"/>
    </location>
</feature>
<reference evidence="14 15" key="1">
    <citation type="submission" date="2013-11" db="EMBL/GenBank/DDBJ databases">
        <title>Draft genome of the bovine lungworm Dictyocaulus viviparus.</title>
        <authorList>
            <person name="Mitreva M."/>
        </authorList>
    </citation>
    <scope>NUCLEOTIDE SEQUENCE [LARGE SCALE GENOMIC DNA]</scope>
    <source>
        <strain evidence="14 15">HannoverDv2000</strain>
    </source>
</reference>
<evidence type="ECO:0000313" key="14">
    <source>
        <dbReference type="EMBL" id="KJH51213.1"/>
    </source>
</evidence>
<feature type="domain" description="Thiolase N-terminal" evidence="12">
    <location>
        <begin position="416"/>
        <end position="575"/>
    </location>
</feature>
<evidence type="ECO:0000256" key="8">
    <source>
        <dbReference type="ARBA" id="ARBA00022946"/>
    </source>
</evidence>
<dbReference type="GO" id="GO:0046872">
    <property type="term" value="F:metal ion binding"/>
    <property type="evidence" value="ECO:0007669"/>
    <property type="project" value="UniProtKB-KW"/>
</dbReference>
<dbReference type="PANTHER" id="PTHR18919">
    <property type="entry name" value="ACETYL-COA C-ACYLTRANSFERASE"/>
    <property type="match status" value="1"/>
</dbReference>
<reference evidence="15" key="2">
    <citation type="journal article" date="2016" name="Sci. Rep.">
        <title>Dictyocaulus viviparus genome, variome and transcriptome elucidate lungworm biology and support future intervention.</title>
        <authorList>
            <person name="McNulty S.N."/>
            <person name="Strube C."/>
            <person name="Rosa B.A."/>
            <person name="Martin J.C."/>
            <person name="Tyagi R."/>
            <person name="Choi Y.J."/>
            <person name="Wang Q."/>
            <person name="Hallsworth Pepin K."/>
            <person name="Zhang X."/>
            <person name="Ozersky P."/>
            <person name="Wilson R.K."/>
            <person name="Sternberg P.W."/>
            <person name="Gasser R.B."/>
            <person name="Mitreva M."/>
        </authorList>
    </citation>
    <scope>NUCLEOTIDE SEQUENCE [LARGE SCALE GENOMIC DNA]</scope>
    <source>
        <strain evidence="15">HannoverDv2000</strain>
    </source>
</reference>
<dbReference type="PANTHER" id="PTHR18919:SF156">
    <property type="entry name" value="ACETYL-COA ACETYLTRANSFERASE, MITOCHONDRIAL"/>
    <property type="match status" value="1"/>
</dbReference>
<evidence type="ECO:0000256" key="1">
    <source>
        <dbReference type="ARBA" id="ARBA00004173"/>
    </source>
</evidence>
<comment type="similarity">
    <text evidence="3">Belongs to the thiolase-like superfamily. Thiolase family.</text>
</comment>
<evidence type="ECO:0000256" key="9">
    <source>
        <dbReference type="ARBA" id="ARBA00022958"/>
    </source>
</evidence>
<dbReference type="GO" id="GO:0005739">
    <property type="term" value="C:mitochondrion"/>
    <property type="evidence" value="ECO:0007669"/>
    <property type="project" value="UniProtKB-SubCell"/>
</dbReference>
<dbReference type="GO" id="GO:0003985">
    <property type="term" value="F:acetyl-CoA C-acetyltransferase activity"/>
    <property type="evidence" value="ECO:0007669"/>
    <property type="project" value="UniProtKB-EC"/>
</dbReference>
<dbReference type="InterPro" id="IPR002155">
    <property type="entry name" value="Thiolase"/>
</dbReference>
<dbReference type="Pfam" id="PF02803">
    <property type="entry name" value="Thiolase_C"/>
    <property type="match status" value="2"/>
</dbReference>
<accession>A0A0D8Y2Z2</accession>
<dbReference type="Proteomes" id="UP000053766">
    <property type="component" value="Unassembled WGS sequence"/>
</dbReference>
<comment type="subunit">
    <text evidence="4">Homotetramer.</text>
</comment>
<dbReference type="InterPro" id="IPR020613">
    <property type="entry name" value="Thiolase_CS"/>
</dbReference>
<evidence type="ECO:0000256" key="11">
    <source>
        <dbReference type="ARBA" id="ARBA00023315"/>
    </source>
</evidence>
<protein>
    <recommendedName>
        <fullName evidence="5">acetyl-CoA C-acetyltransferase</fullName>
        <ecNumber evidence="5">2.3.1.9</ecNumber>
    </recommendedName>
</protein>
<comment type="pathway">
    <text evidence="2">Lipid metabolism.</text>
</comment>
<evidence type="ECO:0000259" key="13">
    <source>
        <dbReference type="Pfam" id="PF02803"/>
    </source>
</evidence>
<proteinExistence type="inferred from homology"/>
<sequence length="782" mass="82561">MLARARPLGIRTICLTSLLGNKEVFILGSARTPIGSFRSQLAPMSAPQLGSIAIKAAVDRSGLKTDDVQEVFMGHVCQANVGQAPARQATLGAGLNESTIATTVNKVCASGLKAISLAAQQIQTGHRNIVIGGGMESMSQVPYYMLRGDTTYGGMQLFAKLSLQDGIVKDGLTDAYDHCHMGNCGEKTAKELGISREAQDEYAIRSYNRAAAAWENGLMTSEVVPVSVKTRKGVAVINTDEEYKNVNFEKLKQLKAVFQKDGTITAGNASTLNDGAAAVLLASGDACKQHDCKPQAIILTFADAATNPLDFALAPALVIPKMLGTIGLRMTDIDHWEVNEAFSVVALAFIKQVGCDPDKVNPHGGAVSIGHPIGDFHLFSKLVFSSLRMSGARLITHLMHALKSGEKEYYVFLLQVLILSGVRTPIASFRGSFASVSAVELATIASRGALDRSGITPDDIEETFIGSVLNANCGQNIARQVAISLGIPKSSQAVTINKVCSSSMKALVLASISIKSGYRRKVLVAGCENMSQVPFYLLRGEIPYGGSNIIDGISKDGLEDAMLKFPMGLCAEKSVKDGRFAEEVVPVKVRGKRNSVVLVSEDEEYKKLIEEKVSSLSAVFLKDGSGTITAANASSLSDGAVAAVVVRGDQVPEGVTPLAEIVSFAEDGGEPCDFTVAPILATKKLLKQTNLTTSDIALWEINEAFSATVLAFIQNLKLDPAVVNVKGGAVALGHPLGMSGLRIVLSLAYSLSPGGLGIAAICNGGGEAIAVLIRRPQHPAEM</sequence>
<dbReference type="PROSITE" id="PS00098">
    <property type="entry name" value="THIOLASE_1"/>
    <property type="match status" value="2"/>
</dbReference>
<evidence type="ECO:0000256" key="5">
    <source>
        <dbReference type="ARBA" id="ARBA00012705"/>
    </source>
</evidence>
<keyword evidence="10" id="KW-0496">Mitochondrion</keyword>
<dbReference type="InterPro" id="IPR020610">
    <property type="entry name" value="Thiolase_AS"/>
</dbReference>
<evidence type="ECO:0000256" key="10">
    <source>
        <dbReference type="ARBA" id="ARBA00023128"/>
    </source>
</evidence>
<feature type="domain" description="Thiolase C-terminal" evidence="13">
    <location>
        <begin position="656"/>
        <end position="774"/>
    </location>
</feature>
<keyword evidence="11" id="KW-0012">Acyltransferase</keyword>
<dbReference type="AlphaFoldDB" id="A0A0D8Y2Z2"/>
<dbReference type="CDD" id="cd00751">
    <property type="entry name" value="thiolase"/>
    <property type="match status" value="2"/>
</dbReference>
<evidence type="ECO:0000256" key="6">
    <source>
        <dbReference type="ARBA" id="ARBA00022679"/>
    </source>
</evidence>
<dbReference type="Gene3D" id="3.40.47.10">
    <property type="match status" value="3"/>
</dbReference>
<dbReference type="NCBIfam" id="TIGR01930">
    <property type="entry name" value="AcCoA-C-Actrans"/>
    <property type="match status" value="1"/>
</dbReference>
<keyword evidence="9" id="KW-0630">Potassium</keyword>
<keyword evidence="15" id="KW-1185">Reference proteome</keyword>
<dbReference type="OrthoDB" id="5404651at2759"/>
<dbReference type="InterPro" id="IPR020617">
    <property type="entry name" value="Thiolase_C"/>
</dbReference>
<dbReference type="InterPro" id="IPR020616">
    <property type="entry name" value="Thiolase_N"/>
</dbReference>
<evidence type="ECO:0000256" key="4">
    <source>
        <dbReference type="ARBA" id="ARBA00011881"/>
    </source>
</evidence>
<feature type="domain" description="Thiolase C-terminal" evidence="13">
    <location>
        <begin position="293"/>
        <end position="410"/>
    </location>
</feature>
<name>A0A0D8Y2Z2_DICVI</name>
<dbReference type="SUPFAM" id="SSF53901">
    <property type="entry name" value="Thiolase-like"/>
    <property type="match status" value="3"/>
</dbReference>
<dbReference type="InterPro" id="IPR020615">
    <property type="entry name" value="Thiolase_acyl_enz_int_AS"/>
</dbReference>
<evidence type="ECO:0000256" key="3">
    <source>
        <dbReference type="ARBA" id="ARBA00010982"/>
    </source>
</evidence>
<evidence type="ECO:0000256" key="2">
    <source>
        <dbReference type="ARBA" id="ARBA00005189"/>
    </source>
</evidence>
<evidence type="ECO:0000259" key="12">
    <source>
        <dbReference type="Pfam" id="PF00108"/>
    </source>
</evidence>
<dbReference type="PROSITE" id="PS00737">
    <property type="entry name" value="THIOLASE_2"/>
    <property type="match status" value="1"/>
</dbReference>
<dbReference type="EC" id="2.3.1.9" evidence="5"/>
<keyword evidence="6 14" id="KW-0808">Transferase</keyword>
<gene>
    <name evidence="14" type="ORF">DICVIV_02578</name>
</gene>
<keyword evidence="7" id="KW-0479">Metal-binding</keyword>